<name>A0A8K0JPP7_9TREE</name>
<proteinExistence type="predicted"/>
<keyword evidence="2" id="KW-1185">Reference proteome</keyword>
<evidence type="ECO:0000313" key="1">
    <source>
        <dbReference type="EMBL" id="KAG7562180.1"/>
    </source>
</evidence>
<comment type="caution">
    <text evidence="1">The sequence shown here is derived from an EMBL/GenBank/DDBJ whole genome shotgun (WGS) entry which is preliminary data.</text>
</comment>
<sequence length="235" mass="26230">MEADRQQMTAALNGDDIVPVNTHMEGKHPTTAEVPPGTLKAIRQALEDRYPEHRWVIEGNGANAGLVSGAITILQMGTKYKTLEGAGKVFRGWNDRISGNYRTCHMSHYKDTLYMQRSANDLFNAVPQWAGMWLVAGIYRVRLLPANPIATDLLMVIGRKAATHFVDEGVAYPYPVYQHQFLDAHLFESRSFDNLTAFVTSPLFFEGLRPSDRQPTDLVSDVMQSSIAKSTQSVD</sequence>
<protein>
    <submittedName>
        <fullName evidence="1">Uncharacterized protein</fullName>
    </submittedName>
</protein>
<accession>A0A8K0JPP7</accession>
<evidence type="ECO:0000313" key="2">
    <source>
        <dbReference type="Proteomes" id="UP000812966"/>
    </source>
</evidence>
<organism evidence="1 2">
    <name type="scientific">Filobasidium floriforme</name>
    <dbReference type="NCBI Taxonomy" id="5210"/>
    <lineage>
        <taxon>Eukaryota</taxon>
        <taxon>Fungi</taxon>
        <taxon>Dikarya</taxon>
        <taxon>Basidiomycota</taxon>
        <taxon>Agaricomycotina</taxon>
        <taxon>Tremellomycetes</taxon>
        <taxon>Filobasidiales</taxon>
        <taxon>Filobasidiaceae</taxon>
        <taxon>Filobasidium</taxon>
    </lineage>
</organism>
<dbReference type="EMBL" id="JABELV010000037">
    <property type="protein sequence ID" value="KAG7562180.1"/>
    <property type="molecule type" value="Genomic_DNA"/>
</dbReference>
<dbReference type="AlphaFoldDB" id="A0A8K0JPP7"/>
<dbReference type="Proteomes" id="UP000812966">
    <property type="component" value="Unassembled WGS sequence"/>
</dbReference>
<reference evidence="1" key="1">
    <citation type="submission" date="2020-04" db="EMBL/GenBank/DDBJ databases">
        <title>Analysis of mating type loci in Filobasidium floriforme.</title>
        <authorList>
            <person name="Nowrousian M."/>
        </authorList>
    </citation>
    <scope>NUCLEOTIDE SEQUENCE</scope>
    <source>
        <strain evidence="1">CBS 6242</strain>
    </source>
</reference>
<gene>
    <name evidence="1" type="ORF">FFLO_02365</name>
</gene>